<comment type="caution">
    <text evidence="1">The sequence shown here is derived from an EMBL/GenBank/DDBJ whole genome shotgun (WGS) entry which is preliminary data.</text>
</comment>
<keyword evidence="2" id="KW-1185">Reference proteome</keyword>
<dbReference type="EMBL" id="BQNB010016353">
    <property type="protein sequence ID" value="GJT50811.1"/>
    <property type="molecule type" value="Genomic_DNA"/>
</dbReference>
<name>A0ABQ5EIQ3_9ASTR</name>
<sequence length="152" mass="17297">MENDHTDSFLLNDLDIDKADSEGRGERSDFEKSIRRIKISDTAYSVSQETQNFEKTWNEHLCSVSANEIDEKKLEFKDLPSHLEYAYLNGDRACLVQDVVKNEIVKLLDSRLIYPISDSLWVSPIHVVPKKGGMTVVLNDNNKPVPSRMVTG</sequence>
<dbReference type="Gene3D" id="3.10.10.10">
    <property type="entry name" value="HIV Type 1 Reverse Transcriptase, subunit A, domain 1"/>
    <property type="match status" value="1"/>
</dbReference>
<evidence type="ECO:0000313" key="2">
    <source>
        <dbReference type="Proteomes" id="UP001151760"/>
    </source>
</evidence>
<proteinExistence type="predicted"/>
<evidence type="ECO:0008006" key="3">
    <source>
        <dbReference type="Google" id="ProtNLM"/>
    </source>
</evidence>
<protein>
    <recommendedName>
        <fullName evidence="3">Reverse transcriptase domain-containing protein</fullName>
    </recommendedName>
</protein>
<dbReference type="SUPFAM" id="SSF56672">
    <property type="entry name" value="DNA/RNA polymerases"/>
    <property type="match status" value="1"/>
</dbReference>
<reference evidence="1" key="1">
    <citation type="journal article" date="2022" name="Int. J. Mol. Sci.">
        <title>Draft Genome of Tanacetum Coccineum: Genomic Comparison of Closely Related Tanacetum-Family Plants.</title>
        <authorList>
            <person name="Yamashiro T."/>
            <person name="Shiraishi A."/>
            <person name="Nakayama K."/>
            <person name="Satake H."/>
        </authorList>
    </citation>
    <scope>NUCLEOTIDE SEQUENCE</scope>
</reference>
<dbReference type="Proteomes" id="UP001151760">
    <property type="component" value="Unassembled WGS sequence"/>
</dbReference>
<dbReference type="InterPro" id="IPR043502">
    <property type="entry name" value="DNA/RNA_pol_sf"/>
</dbReference>
<accession>A0ABQ5EIQ3</accession>
<evidence type="ECO:0000313" key="1">
    <source>
        <dbReference type="EMBL" id="GJT50811.1"/>
    </source>
</evidence>
<reference evidence="1" key="2">
    <citation type="submission" date="2022-01" db="EMBL/GenBank/DDBJ databases">
        <authorList>
            <person name="Yamashiro T."/>
            <person name="Shiraishi A."/>
            <person name="Satake H."/>
            <person name="Nakayama K."/>
        </authorList>
    </citation>
    <scope>NUCLEOTIDE SEQUENCE</scope>
</reference>
<gene>
    <name evidence="1" type="ORF">Tco_0976968</name>
</gene>
<organism evidence="1 2">
    <name type="scientific">Tanacetum coccineum</name>
    <dbReference type="NCBI Taxonomy" id="301880"/>
    <lineage>
        <taxon>Eukaryota</taxon>
        <taxon>Viridiplantae</taxon>
        <taxon>Streptophyta</taxon>
        <taxon>Embryophyta</taxon>
        <taxon>Tracheophyta</taxon>
        <taxon>Spermatophyta</taxon>
        <taxon>Magnoliopsida</taxon>
        <taxon>eudicotyledons</taxon>
        <taxon>Gunneridae</taxon>
        <taxon>Pentapetalae</taxon>
        <taxon>asterids</taxon>
        <taxon>campanulids</taxon>
        <taxon>Asterales</taxon>
        <taxon>Asteraceae</taxon>
        <taxon>Asteroideae</taxon>
        <taxon>Anthemideae</taxon>
        <taxon>Anthemidinae</taxon>
        <taxon>Tanacetum</taxon>
    </lineage>
</organism>